<evidence type="ECO:0000256" key="1">
    <source>
        <dbReference type="SAM" id="MobiDB-lite"/>
    </source>
</evidence>
<evidence type="ECO:0000313" key="3">
    <source>
        <dbReference type="Proteomes" id="UP001183410"/>
    </source>
</evidence>
<evidence type="ECO:0000313" key="2">
    <source>
        <dbReference type="EMBL" id="MDT0268121.1"/>
    </source>
</evidence>
<gene>
    <name evidence="2" type="ORF">RM844_17705</name>
</gene>
<keyword evidence="3" id="KW-1185">Reference proteome</keyword>
<organism evidence="2 3">
    <name type="scientific">Streptomyces chisholmiae</name>
    <dbReference type="NCBI Taxonomy" id="3075540"/>
    <lineage>
        <taxon>Bacteria</taxon>
        <taxon>Bacillati</taxon>
        <taxon>Actinomycetota</taxon>
        <taxon>Actinomycetes</taxon>
        <taxon>Kitasatosporales</taxon>
        <taxon>Streptomycetaceae</taxon>
        <taxon>Streptomyces</taxon>
    </lineage>
</organism>
<name>A0ABU2JT04_9ACTN</name>
<dbReference type="RefSeq" id="WP_311668213.1">
    <property type="nucleotide sequence ID" value="NZ_JAVREO010000010.1"/>
</dbReference>
<reference evidence="3" key="1">
    <citation type="submission" date="2023-07" db="EMBL/GenBank/DDBJ databases">
        <title>30 novel species of actinomycetes from the DSMZ collection.</title>
        <authorList>
            <person name="Nouioui I."/>
        </authorList>
    </citation>
    <scope>NUCLEOTIDE SEQUENCE [LARGE SCALE GENOMIC DNA]</scope>
    <source>
        <strain evidence="3">DSM 44915</strain>
    </source>
</reference>
<comment type="caution">
    <text evidence="2">The sequence shown here is derived from an EMBL/GenBank/DDBJ whole genome shotgun (WGS) entry which is preliminary data.</text>
</comment>
<dbReference type="EMBL" id="JAVREO010000010">
    <property type="protein sequence ID" value="MDT0268121.1"/>
    <property type="molecule type" value="Genomic_DNA"/>
</dbReference>
<dbReference type="Proteomes" id="UP001183410">
    <property type="component" value="Unassembled WGS sequence"/>
</dbReference>
<accession>A0ABU2JT04</accession>
<sequence>MSELTTDRFGAGPVPAGRPAGGRLGRALRAVRVFGAAAFDVIIMGRGEAPPREPAVVRT</sequence>
<protein>
    <submittedName>
        <fullName evidence="2">Uncharacterized protein</fullName>
    </submittedName>
</protein>
<proteinExistence type="predicted"/>
<feature type="region of interest" description="Disordered" evidence="1">
    <location>
        <begin position="1"/>
        <end position="22"/>
    </location>
</feature>